<sequence length="345" mass="38429">MAPIATKQLGKFGPRVPALGFGAMGISTWYGKIDDDETRLRVLDRAYELGITFWDTADIYGDSEELLGKWFKRTGKRDEIFLATKFGSLLNAGDYTGFRSDPEYARECCDRSLKRLGVDYIDLFYCHRLDGKTPIEDTVEAMVGLKRGGKIKYLGLSEMSAESLRRACAVHHIDAVQMEYSPFALDIEYPEIGILKACRELGVAVVCYSPLGRGFMTGRYNSPDDFDPDDLRRIMPRFAPENFSKNLEVVAQFKALAQKNGCTPAQLCLAFLMAQGDHIIPIPGTRSVKYLEDNAGALNIALPPAALTEIRRALEATEVAGARYPEMLKHSCYVDTPPRNSPTKN</sequence>
<proteinExistence type="predicted"/>
<evidence type="ECO:0000313" key="2">
    <source>
        <dbReference type="Proteomes" id="UP001433508"/>
    </source>
</evidence>
<evidence type="ECO:0000313" key="1">
    <source>
        <dbReference type="EMBL" id="KAK9236456.1"/>
    </source>
</evidence>
<organism evidence="1 2">
    <name type="scientific">Lipomyces kononenkoae</name>
    <name type="common">Yeast</name>
    <dbReference type="NCBI Taxonomy" id="34357"/>
    <lineage>
        <taxon>Eukaryota</taxon>
        <taxon>Fungi</taxon>
        <taxon>Dikarya</taxon>
        <taxon>Ascomycota</taxon>
        <taxon>Saccharomycotina</taxon>
        <taxon>Lipomycetes</taxon>
        <taxon>Lipomycetales</taxon>
        <taxon>Lipomycetaceae</taxon>
        <taxon>Lipomyces</taxon>
    </lineage>
</organism>
<dbReference type="EMBL" id="MU971387">
    <property type="protein sequence ID" value="KAK9236456.1"/>
    <property type="molecule type" value="Genomic_DNA"/>
</dbReference>
<comment type="caution">
    <text evidence="1">The sequence shown here is derived from an EMBL/GenBank/DDBJ whole genome shotgun (WGS) entry which is preliminary data.</text>
</comment>
<name>A0ACC3SXT1_LIPKO</name>
<dbReference type="Proteomes" id="UP001433508">
    <property type="component" value="Unassembled WGS sequence"/>
</dbReference>
<protein>
    <submittedName>
        <fullName evidence="1">NADP-dependent oxidoreductase domain-containing protein</fullName>
    </submittedName>
</protein>
<keyword evidence="2" id="KW-1185">Reference proteome</keyword>
<gene>
    <name evidence="1" type="ORF">V1525DRAFT_444339</name>
</gene>
<accession>A0ACC3SXT1</accession>
<reference evidence="2" key="1">
    <citation type="journal article" date="2024" name="Front. Bioeng. Biotechnol.">
        <title>Genome-scale model development and genomic sequencing of the oleaginous clade Lipomyces.</title>
        <authorList>
            <person name="Czajka J.J."/>
            <person name="Han Y."/>
            <person name="Kim J."/>
            <person name="Mondo S.J."/>
            <person name="Hofstad B.A."/>
            <person name="Robles A."/>
            <person name="Haridas S."/>
            <person name="Riley R."/>
            <person name="LaButti K."/>
            <person name="Pangilinan J."/>
            <person name="Andreopoulos W."/>
            <person name="Lipzen A."/>
            <person name="Yan J."/>
            <person name="Wang M."/>
            <person name="Ng V."/>
            <person name="Grigoriev I.V."/>
            <person name="Spatafora J.W."/>
            <person name="Magnuson J.K."/>
            <person name="Baker S.E."/>
            <person name="Pomraning K.R."/>
        </authorList>
    </citation>
    <scope>NUCLEOTIDE SEQUENCE [LARGE SCALE GENOMIC DNA]</scope>
    <source>
        <strain evidence="2">CBS 7786</strain>
    </source>
</reference>